<dbReference type="GeneID" id="19879734"/>
<evidence type="ECO:0000313" key="2">
    <source>
        <dbReference type="Proteomes" id="UP000011081"/>
    </source>
</evidence>
<accession>L2GSM7</accession>
<dbReference type="RefSeq" id="XP_008074863.1">
    <property type="nucleotide sequence ID" value="XM_008076672.1"/>
</dbReference>
<sequence>MLSPQNRFCSSPKTKKGTCANNQVKFFIPQMDNSSDEELIDDLYTNNSSENELDVLKRESSMNQEQTEEIIQDYYRIKVDGYDKAMYDMQKYPFIKLFAGMIDDTSSANILYYLSTVEFTDEFMEKIALICRKKILDAEKILAILKNESSR</sequence>
<keyword evidence="2" id="KW-1185">Reference proteome</keyword>
<dbReference type="OMA" id="IGMLECA"/>
<reference evidence="2" key="1">
    <citation type="submission" date="2011-03" db="EMBL/GenBank/DDBJ databases">
        <title>The genome sequence of Vavraia culicis strain floridensis.</title>
        <authorList>
            <consortium name="The Broad Institute Genome Sequencing Platform"/>
            <person name="Cuomo C."/>
            <person name="Becnel J."/>
            <person name="Sanscrainte N."/>
            <person name="Young S.K."/>
            <person name="Zeng Q."/>
            <person name="Gargeya S."/>
            <person name="Fitzgerald M."/>
            <person name="Haas B."/>
            <person name="Abouelleil A."/>
            <person name="Alvarado L."/>
            <person name="Arachchi H.M."/>
            <person name="Berlin A."/>
            <person name="Chapman S.B."/>
            <person name="Gearin G."/>
            <person name="Goldberg J."/>
            <person name="Griggs A."/>
            <person name="Gujja S."/>
            <person name="Hansen M."/>
            <person name="Heiman D."/>
            <person name="Howarth C."/>
            <person name="Larimer J."/>
            <person name="Lui A."/>
            <person name="MacDonald P.J.P."/>
            <person name="McCowen C."/>
            <person name="Montmayeur A."/>
            <person name="Murphy C."/>
            <person name="Neiman D."/>
            <person name="Pearson M."/>
            <person name="Priest M."/>
            <person name="Roberts A."/>
            <person name="Saif S."/>
            <person name="Shea T."/>
            <person name="Sisk P."/>
            <person name="Stolte C."/>
            <person name="Sykes S."/>
            <person name="Wortman J."/>
            <person name="Nusbaum C."/>
            <person name="Birren B."/>
        </authorList>
    </citation>
    <scope>NUCLEOTIDE SEQUENCE [LARGE SCALE GENOMIC DNA]</scope>
    <source>
        <strain evidence="2">floridensis</strain>
    </source>
</reference>
<dbReference type="AlphaFoldDB" id="L2GSM7"/>
<proteinExistence type="predicted"/>
<dbReference type="VEuPathDB" id="MicrosporidiaDB:VCUG_01865"/>
<name>L2GSM7_VAVCU</name>
<gene>
    <name evidence="1" type="ORF">VCUG_01865</name>
</gene>
<evidence type="ECO:0000313" key="1">
    <source>
        <dbReference type="EMBL" id="ELA46639.2"/>
    </source>
</evidence>
<protein>
    <submittedName>
        <fullName evidence="1">Uncharacterized protein</fullName>
    </submittedName>
</protein>
<organism evidence="1 2">
    <name type="scientific">Vavraia culicis (isolate floridensis)</name>
    <name type="common">Microsporidian parasite</name>
    <dbReference type="NCBI Taxonomy" id="948595"/>
    <lineage>
        <taxon>Eukaryota</taxon>
        <taxon>Fungi</taxon>
        <taxon>Fungi incertae sedis</taxon>
        <taxon>Microsporidia</taxon>
        <taxon>Pleistophoridae</taxon>
        <taxon>Vavraia</taxon>
    </lineage>
</organism>
<dbReference type="OrthoDB" id="10422255at2759"/>
<dbReference type="EMBL" id="GL877437">
    <property type="protein sequence ID" value="ELA46639.2"/>
    <property type="molecule type" value="Genomic_DNA"/>
</dbReference>
<dbReference type="InParanoid" id="L2GSM7"/>
<dbReference type="Proteomes" id="UP000011081">
    <property type="component" value="Unassembled WGS sequence"/>
</dbReference>
<dbReference type="HOGENOM" id="CLU_145610_0_0_1"/>